<keyword evidence="1" id="KW-0472">Membrane</keyword>
<keyword evidence="1" id="KW-1133">Transmembrane helix</keyword>
<sequence length="105" mass="11605">MDINSSNPEHIGVVAVLLLVAVYLCAYELCAVYVEQARVLLSDILLWRVLDSVGAMVKKDDSCLTFSDGSFSYFFGCNSLKILLKVESSRDFGDLLIVVENEHIG</sequence>
<reference evidence="2 3" key="1">
    <citation type="journal article" date="2018" name="Science">
        <title>The opium poppy genome and morphinan production.</title>
        <authorList>
            <person name="Guo L."/>
            <person name="Winzer T."/>
            <person name="Yang X."/>
            <person name="Li Y."/>
            <person name="Ning Z."/>
            <person name="He Z."/>
            <person name="Teodor R."/>
            <person name="Lu Y."/>
            <person name="Bowser T.A."/>
            <person name="Graham I.A."/>
            <person name="Ye K."/>
        </authorList>
    </citation>
    <scope>NUCLEOTIDE SEQUENCE [LARGE SCALE GENOMIC DNA]</scope>
    <source>
        <strain evidence="3">cv. HN1</strain>
        <tissue evidence="2">Leaves</tissue>
    </source>
</reference>
<dbReference type="Gramene" id="RZC74650">
    <property type="protein sequence ID" value="RZC74650"/>
    <property type="gene ID" value="C5167_050128"/>
</dbReference>
<evidence type="ECO:0000256" key="1">
    <source>
        <dbReference type="SAM" id="Phobius"/>
    </source>
</evidence>
<evidence type="ECO:0000313" key="2">
    <source>
        <dbReference type="EMBL" id="RZC74650.1"/>
    </source>
</evidence>
<name>A0A4Y7KQN4_PAPSO</name>
<protein>
    <submittedName>
        <fullName evidence="2">Uncharacterized protein</fullName>
    </submittedName>
</protein>
<organism evidence="2 3">
    <name type="scientific">Papaver somniferum</name>
    <name type="common">Opium poppy</name>
    <dbReference type="NCBI Taxonomy" id="3469"/>
    <lineage>
        <taxon>Eukaryota</taxon>
        <taxon>Viridiplantae</taxon>
        <taxon>Streptophyta</taxon>
        <taxon>Embryophyta</taxon>
        <taxon>Tracheophyta</taxon>
        <taxon>Spermatophyta</taxon>
        <taxon>Magnoliopsida</taxon>
        <taxon>Ranunculales</taxon>
        <taxon>Papaveraceae</taxon>
        <taxon>Papaveroideae</taxon>
        <taxon>Papaver</taxon>
    </lineage>
</organism>
<accession>A0A4Y7KQN4</accession>
<proteinExistence type="predicted"/>
<dbReference type="Proteomes" id="UP000316621">
    <property type="component" value="Chromosome 8"/>
</dbReference>
<dbReference type="EMBL" id="CM010722">
    <property type="protein sequence ID" value="RZC74650.1"/>
    <property type="molecule type" value="Genomic_DNA"/>
</dbReference>
<keyword evidence="3" id="KW-1185">Reference proteome</keyword>
<evidence type="ECO:0000313" key="3">
    <source>
        <dbReference type="Proteomes" id="UP000316621"/>
    </source>
</evidence>
<feature type="transmembrane region" description="Helical" evidence="1">
    <location>
        <begin position="12"/>
        <end position="34"/>
    </location>
</feature>
<gene>
    <name evidence="2" type="ORF">C5167_050128</name>
</gene>
<dbReference type="AlphaFoldDB" id="A0A4Y7KQN4"/>
<keyword evidence="1" id="KW-0812">Transmembrane</keyword>